<evidence type="ECO:0000313" key="1">
    <source>
        <dbReference type="EMBL" id="MBC5580983.1"/>
    </source>
</evidence>
<gene>
    <name evidence="1" type="ORF">H8S23_05650</name>
</gene>
<accession>A0A923I625</accession>
<protein>
    <submittedName>
        <fullName evidence="1">Uncharacterized protein</fullName>
    </submittedName>
</protein>
<proteinExistence type="predicted"/>
<keyword evidence="2" id="KW-1185">Reference proteome</keyword>
<organism evidence="1 2">
    <name type="scientific">Anaerofilum hominis</name>
    <dbReference type="NCBI Taxonomy" id="2763016"/>
    <lineage>
        <taxon>Bacteria</taxon>
        <taxon>Bacillati</taxon>
        <taxon>Bacillota</taxon>
        <taxon>Clostridia</taxon>
        <taxon>Eubacteriales</taxon>
        <taxon>Oscillospiraceae</taxon>
        <taxon>Anaerofilum</taxon>
    </lineage>
</organism>
<dbReference type="EMBL" id="JACONZ010000002">
    <property type="protein sequence ID" value="MBC5580983.1"/>
    <property type="molecule type" value="Genomic_DNA"/>
</dbReference>
<sequence>MTELDPKGSFRKFEEAVIDGAERKAAAIVVEAEQYRQSELRAASQGSGAAELERKRQELLTARSQYAAKRRQDSRRQLLEARRAMAQSLFDEVEARIAAFAATADYDAWLTAKAQRHAALAQQAVTILLRPADEGKQGLLRAVFPQAVFETDRSIRCGGFKLVAGRVLCDETLDAAFAAEQERFIAESGLRV</sequence>
<name>A0A923I625_9FIRM</name>
<evidence type="ECO:0000313" key="2">
    <source>
        <dbReference type="Proteomes" id="UP000659630"/>
    </source>
</evidence>
<dbReference type="RefSeq" id="WP_186887358.1">
    <property type="nucleotide sequence ID" value="NZ_JACONZ010000002.1"/>
</dbReference>
<comment type="caution">
    <text evidence="1">The sequence shown here is derived from an EMBL/GenBank/DDBJ whole genome shotgun (WGS) entry which is preliminary data.</text>
</comment>
<dbReference type="SUPFAM" id="SSF160527">
    <property type="entry name" value="V-type ATPase subunit E-like"/>
    <property type="match status" value="1"/>
</dbReference>
<reference evidence="1" key="1">
    <citation type="submission" date="2020-08" db="EMBL/GenBank/DDBJ databases">
        <title>Genome public.</title>
        <authorList>
            <person name="Liu C."/>
            <person name="Sun Q."/>
        </authorList>
    </citation>
    <scope>NUCLEOTIDE SEQUENCE</scope>
    <source>
        <strain evidence="1">BX8</strain>
    </source>
</reference>
<dbReference type="Proteomes" id="UP000659630">
    <property type="component" value="Unassembled WGS sequence"/>
</dbReference>
<dbReference type="AlphaFoldDB" id="A0A923I625"/>